<dbReference type="InterPro" id="IPR011010">
    <property type="entry name" value="DNA_brk_join_enz"/>
</dbReference>
<dbReference type="RefSeq" id="WP_019841675.1">
    <property type="nucleotide sequence ID" value="NC_021592.1"/>
</dbReference>
<reference evidence="2 3" key="1">
    <citation type="journal article" date="2007" name="Proc. Natl. Acad. Sci. U.S.A.">
        <title>Genome dynamics in a natural archaeal population.</title>
        <authorList>
            <person name="Allen E.E."/>
            <person name="Tyson G.W."/>
            <person name="Whitaker R.J."/>
            <person name="Detter J.C."/>
            <person name="Richardson P.M."/>
            <person name="Banfield J.F."/>
        </authorList>
    </citation>
    <scope>NUCLEOTIDE SEQUENCE [LARGE SCALE GENOMIC DNA]</scope>
    <source>
        <strain evidence="3">fer1</strain>
    </source>
</reference>
<evidence type="ECO:0000313" key="2">
    <source>
        <dbReference type="EMBL" id="AGO61414.1"/>
    </source>
</evidence>
<evidence type="ECO:0008006" key="4">
    <source>
        <dbReference type="Google" id="ProtNLM"/>
    </source>
</evidence>
<protein>
    <recommendedName>
        <fullName evidence="4">Tyr recombinase domain-containing protein</fullName>
    </recommendedName>
</protein>
<dbReference type="GO" id="GO:0006310">
    <property type="term" value="P:DNA recombination"/>
    <property type="evidence" value="ECO:0007669"/>
    <property type="project" value="UniProtKB-KW"/>
</dbReference>
<dbReference type="GO" id="GO:0015074">
    <property type="term" value="P:DNA integration"/>
    <property type="evidence" value="ECO:0007669"/>
    <property type="project" value="InterPro"/>
</dbReference>
<dbReference type="Proteomes" id="UP000014660">
    <property type="component" value="Chromosome"/>
</dbReference>
<dbReference type="EMBL" id="CP004145">
    <property type="protein sequence ID" value="AGO61414.1"/>
    <property type="molecule type" value="Genomic_DNA"/>
</dbReference>
<sequence length="188" mass="22268">MSSMEIITRNEIRILRPDGYHALREGSKKLSNQIWLDAMLLTGMRYEELRRLQQYPSWFKGGYIDMPKGNGNKTKKYARQRERTIHLSTMGKIILPIFLQGKVLPSRQSMDINLKRWAWNAPMNDTDISVKTFRKTWESWMVSSYPGMKAEIFLSQGHTEMISLNHYLNIPFDDVDRLRMKPYVEGWY</sequence>
<keyword evidence="1" id="KW-0233">DNA recombination</keyword>
<dbReference type="GeneID" id="16025614"/>
<proteinExistence type="predicted"/>
<name>S0ATJ7_FERAC</name>
<dbReference type="HOGENOM" id="CLU_091227_0_0_2"/>
<evidence type="ECO:0000313" key="3">
    <source>
        <dbReference type="Proteomes" id="UP000014660"/>
    </source>
</evidence>
<dbReference type="AlphaFoldDB" id="S0ATJ7"/>
<organism evidence="2 3">
    <name type="scientific">Ferroplasma acidarmanus Fer1</name>
    <dbReference type="NCBI Taxonomy" id="333146"/>
    <lineage>
        <taxon>Archaea</taxon>
        <taxon>Methanobacteriati</taxon>
        <taxon>Thermoplasmatota</taxon>
        <taxon>Thermoplasmata</taxon>
        <taxon>Thermoplasmatales</taxon>
        <taxon>Ferroplasmaceae</taxon>
        <taxon>Ferroplasma</taxon>
    </lineage>
</organism>
<dbReference type="InterPro" id="IPR013762">
    <property type="entry name" value="Integrase-like_cat_sf"/>
</dbReference>
<dbReference type="KEGG" id="fac:FACI_IFERC01G1434"/>
<keyword evidence="3" id="KW-1185">Reference proteome</keyword>
<gene>
    <name evidence="2" type="ORF">FACI_IFERC00001G1434</name>
</gene>
<dbReference type="Gene3D" id="1.10.443.10">
    <property type="entry name" value="Intergrase catalytic core"/>
    <property type="match status" value="1"/>
</dbReference>
<dbReference type="GO" id="GO:0003677">
    <property type="term" value="F:DNA binding"/>
    <property type="evidence" value="ECO:0007669"/>
    <property type="project" value="InterPro"/>
</dbReference>
<evidence type="ECO:0000256" key="1">
    <source>
        <dbReference type="ARBA" id="ARBA00023172"/>
    </source>
</evidence>
<accession>S0ATJ7</accession>
<dbReference type="SUPFAM" id="SSF56349">
    <property type="entry name" value="DNA breaking-rejoining enzymes"/>
    <property type="match status" value="1"/>
</dbReference>